<keyword evidence="4 10" id="KW-0274">FAD</keyword>
<dbReference type="SUPFAM" id="SSF55424">
    <property type="entry name" value="FAD/NAD-linked reductases, dimerisation (C-terminal) domain"/>
    <property type="match status" value="1"/>
</dbReference>
<reference evidence="13 14" key="1">
    <citation type="submission" date="2018-10" db="EMBL/GenBank/DDBJ databases">
        <title>Natrarchaeobius chitinivorans gen. nov., sp. nov., and Natrarchaeobius haloalkaliphilus sp. nov., alkaliphilic, chitin-utilizing haloarchaea from hypersaline alkaline lakes.</title>
        <authorList>
            <person name="Sorokin D.Y."/>
            <person name="Elcheninov A.G."/>
            <person name="Kostrikina N.A."/>
            <person name="Bale N.J."/>
            <person name="Sinninghe Damste J.S."/>
            <person name="Khijniak T.V."/>
            <person name="Kublanov I.V."/>
            <person name="Toshchakov S.V."/>
        </authorList>
    </citation>
    <scope>NUCLEOTIDE SEQUENCE [LARGE SCALE GENOMIC DNA]</scope>
    <source>
        <strain evidence="13 14">AArcht7</strain>
    </source>
</reference>
<dbReference type="InterPro" id="IPR036188">
    <property type="entry name" value="FAD/NAD-bd_sf"/>
</dbReference>
<comment type="catalytic activity">
    <reaction evidence="9 10">
        <text>N(6)-[(R)-dihydrolipoyl]-L-lysyl-[protein] + NAD(+) = N(6)-[(R)-lipoyl]-L-lysyl-[protein] + NADH + H(+)</text>
        <dbReference type="Rhea" id="RHEA:15045"/>
        <dbReference type="Rhea" id="RHEA-COMP:10474"/>
        <dbReference type="Rhea" id="RHEA-COMP:10475"/>
        <dbReference type="ChEBI" id="CHEBI:15378"/>
        <dbReference type="ChEBI" id="CHEBI:57540"/>
        <dbReference type="ChEBI" id="CHEBI:57945"/>
        <dbReference type="ChEBI" id="CHEBI:83099"/>
        <dbReference type="ChEBI" id="CHEBI:83100"/>
        <dbReference type="EC" id="1.8.1.4"/>
    </reaction>
</comment>
<evidence type="ECO:0000259" key="12">
    <source>
        <dbReference type="Pfam" id="PF07992"/>
    </source>
</evidence>
<dbReference type="FunFam" id="3.30.390.30:FF:000001">
    <property type="entry name" value="Dihydrolipoyl dehydrogenase"/>
    <property type="match status" value="1"/>
</dbReference>
<evidence type="ECO:0000256" key="9">
    <source>
        <dbReference type="ARBA" id="ARBA00049187"/>
    </source>
</evidence>
<dbReference type="GO" id="GO:0004148">
    <property type="term" value="F:dihydrolipoyl dehydrogenase (NADH) activity"/>
    <property type="evidence" value="ECO:0007669"/>
    <property type="project" value="UniProtKB-EC"/>
</dbReference>
<name>A0A3N6MVN7_NATCH</name>
<dbReference type="InterPro" id="IPR001100">
    <property type="entry name" value="Pyr_nuc-diS_OxRdtase"/>
</dbReference>
<evidence type="ECO:0000256" key="2">
    <source>
        <dbReference type="ARBA" id="ARBA00012608"/>
    </source>
</evidence>
<dbReference type="EC" id="1.8.1.4" evidence="2 10"/>
<dbReference type="InterPro" id="IPR006258">
    <property type="entry name" value="Lipoamide_DH"/>
</dbReference>
<dbReference type="PANTHER" id="PTHR22912">
    <property type="entry name" value="DISULFIDE OXIDOREDUCTASE"/>
    <property type="match status" value="1"/>
</dbReference>
<dbReference type="PRINTS" id="PR00368">
    <property type="entry name" value="FADPNR"/>
</dbReference>
<comment type="caution">
    <text evidence="13">The sequence shown here is derived from an EMBL/GenBank/DDBJ whole genome shotgun (WGS) entry which is preliminary data.</text>
</comment>
<dbReference type="Gene3D" id="3.30.390.30">
    <property type="match status" value="1"/>
</dbReference>
<sequence>MTEDHSSTTGETELLVVGAGPAGYVAAIRAAQLGVDVTLVERSGFGGTCLNHGCIPSKALIHAAEVAHEARTAHEIGVHADVSVEFGEIRRWKDRVVRRLTRGIELLCERNGVALVEGEATFEDEGTVAVRDGSDERRIGFERAVVATGSRPIELPGFAYGDGPILDARRALELEELPERLLVVGAGYIGMELSTAFAKLGARVTVVEALDGILPGYDDDLVEPVYRTAADLGIDFAFDHVAADWTETADGVATVELEPTGDRPDAGDDRLESVTADAVLVAVGREPVTDSLELENAGVDVDSNGFVETNDRLETSNERIFAVGDAAGEPLLAHAASEEGKRVAESVAAESSTGRAGVPAVVFTDPEIATVGLTADAAEAEGYDPVVGRFPLRANGRALTANASEGFVSLVADEPSGRVLGGQVVGREASELIATVSVAVANDLTVDDIVGTIQAHPTLAEAVEEAALDATGDAIHTY</sequence>
<dbReference type="AlphaFoldDB" id="A0A3N6MVN7"/>
<dbReference type="Gene3D" id="3.50.50.60">
    <property type="entry name" value="FAD/NAD(P)-binding domain"/>
    <property type="match status" value="2"/>
</dbReference>
<keyword evidence="3 10" id="KW-0285">Flavoprotein</keyword>
<comment type="similarity">
    <text evidence="1 10">Belongs to the class-I pyridine nucleotide-disulfide oxidoreductase family.</text>
</comment>
<dbReference type="NCBIfam" id="TIGR01350">
    <property type="entry name" value="lipoamide_DH"/>
    <property type="match status" value="1"/>
</dbReference>
<feature type="domain" description="Pyridine nucleotide-disulphide oxidoreductase dimerisation" evidence="11">
    <location>
        <begin position="358"/>
        <end position="467"/>
    </location>
</feature>
<proteinExistence type="inferred from homology"/>
<feature type="domain" description="FAD/NAD(P)-binding" evidence="12">
    <location>
        <begin position="13"/>
        <end position="340"/>
    </location>
</feature>
<dbReference type="GO" id="GO:0006103">
    <property type="term" value="P:2-oxoglutarate metabolic process"/>
    <property type="evidence" value="ECO:0007669"/>
    <property type="project" value="TreeGrafter"/>
</dbReference>
<comment type="cofactor">
    <cofactor evidence="10">
        <name>FAD</name>
        <dbReference type="ChEBI" id="CHEBI:57692"/>
    </cofactor>
    <text evidence="10">Binds 1 FAD per subunit.</text>
</comment>
<dbReference type="InterPro" id="IPR004099">
    <property type="entry name" value="Pyr_nucl-diS_OxRdtase_dimer"/>
</dbReference>
<evidence type="ECO:0000256" key="6">
    <source>
        <dbReference type="ARBA" id="ARBA00023027"/>
    </source>
</evidence>
<evidence type="ECO:0000256" key="8">
    <source>
        <dbReference type="ARBA" id="ARBA00023284"/>
    </source>
</evidence>
<dbReference type="Proteomes" id="UP000281431">
    <property type="component" value="Unassembled WGS sequence"/>
</dbReference>
<dbReference type="PIRSF" id="PIRSF000350">
    <property type="entry name" value="Mercury_reductase_MerA"/>
    <property type="match status" value="1"/>
</dbReference>
<gene>
    <name evidence="13" type="primary">lpdA</name>
    <name evidence="13" type="ORF">EA472_15700</name>
</gene>
<dbReference type="Pfam" id="PF07992">
    <property type="entry name" value="Pyr_redox_2"/>
    <property type="match status" value="1"/>
</dbReference>
<organism evidence="13 14">
    <name type="scientific">Natrarchaeobius chitinivorans</name>
    <dbReference type="NCBI Taxonomy" id="1679083"/>
    <lineage>
        <taxon>Archaea</taxon>
        <taxon>Methanobacteriati</taxon>
        <taxon>Methanobacteriota</taxon>
        <taxon>Stenosarchaea group</taxon>
        <taxon>Halobacteria</taxon>
        <taxon>Halobacteriales</taxon>
        <taxon>Natrialbaceae</taxon>
        <taxon>Natrarchaeobius</taxon>
    </lineage>
</organism>
<dbReference type="EMBL" id="REFZ01000011">
    <property type="protein sequence ID" value="RQG98986.1"/>
    <property type="molecule type" value="Genomic_DNA"/>
</dbReference>
<keyword evidence="6 10" id="KW-0520">NAD</keyword>
<dbReference type="GO" id="GO:0050660">
    <property type="term" value="F:flavin adenine dinucleotide binding"/>
    <property type="evidence" value="ECO:0007669"/>
    <property type="project" value="InterPro"/>
</dbReference>
<evidence type="ECO:0000313" key="13">
    <source>
        <dbReference type="EMBL" id="RQG98986.1"/>
    </source>
</evidence>
<keyword evidence="7" id="KW-1015">Disulfide bond</keyword>
<dbReference type="OrthoDB" id="27922at2157"/>
<comment type="miscellaneous">
    <text evidence="10">The active site is a redox-active disulfide bond.</text>
</comment>
<keyword evidence="8 10" id="KW-0676">Redox-active center</keyword>
<keyword evidence="14" id="KW-1185">Reference proteome</keyword>
<protein>
    <recommendedName>
        <fullName evidence="2 10">Dihydrolipoyl dehydrogenase</fullName>
        <ecNumber evidence="2 10">1.8.1.4</ecNumber>
    </recommendedName>
</protein>
<evidence type="ECO:0000256" key="10">
    <source>
        <dbReference type="RuleBase" id="RU003692"/>
    </source>
</evidence>
<evidence type="ECO:0000256" key="4">
    <source>
        <dbReference type="ARBA" id="ARBA00022827"/>
    </source>
</evidence>
<dbReference type="Pfam" id="PF02852">
    <property type="entry name" value="Pyr_redox_dim"/>
    <property type="match status" value="1"/>
</dbReference>
<evidence type="ECO:0000256" key="5">
    <source>
        <dbReference type="ARBA" id="ARBA00023002"/>
    </source>
</evidence>
<evidence type="ECO:0000259" key="11">
    <source>
        <dbReference type="Pfam" id="PF02852"/>
    </source>
</evidence>
<dbReference type="InterPro" id="IPR050151">
    <property type="entry name" value="Class-I_Pyr_Nuc-Dis_Oxidored"/>
</dbReference>
<evidence type="ECO:0000256" key="1">
    <source>
        <dbReference type="ARBA" id="ARBA00007532"/>
    </source>
</evidence>
<evidence type="ECO:0000256" key="7">
    <source>
        <dbReference type="ARBA" id="ARBA00023157"/>
    </source>
</evidence>
<dbReference type="PRINTS" id="PR00411">
    <property type="entry name" value="PNDRDTASEI"/>
</dbReference>
<evidence type="ECO:0000313" key="14">
    <source>
        <dbReference type="Proteomes" id="UP000281431"/>
    </source>
</evidence>
<dbReference type="InterPro" id="IPR012999">
    <property type="entry name" value="Pyr_OxRdtase_I_AS"/>
</dbReference>
<dbReference type="PROSITE" id="PS00076">
    <property type="entry name" value="PYRIDINE_REDOX_1"/>
    <property type="match status" value="1"/>
</dbReference>
<dbReference type="SUPFAM" id="SSF51905">
    <property type="entry name" value="FAD/NAD(P)-binding domain"/>
    <property type="match status" value="1"/>
</dbReference>
<dbReference type="InterPro" id="IPR023753">
    <property type="entry name" value="FAD/NAD-binding_dom"/>
</dbReference>
<dbReference type="InterPro" id="IPR016156">
    <property type="entry name" value="FAD/NAD-linked_Rdtase_dimer_sf"/>
</dbReference>
<accession>A0A3N6MVN7</accession>
<keyword evidence="5 10" id="KW-0560">Oxidoreductase</keyword>
<dbReference type="PANTHER" id="PTHR22912:SF160">
    <property type="entry name" value="DIHYDROLIPOYL DEHYDROGENASE"/>
    <property type="match status" value="1"/>
</dbReference>
<evidence type="ECO:0000256" key="3">
    <source>
        <dbReference type="ARBA" id="ARBA00022630"/>
    </source>
</evidence>